<keyword evidence="2" id="KW-1185">Reference proteome</keyword>
<dbReference type="EMBL" id="JAUHHV010000002">
    <property type="protein sequence ID" value="KAK1432088.1"/>
    <property type="molecule type" value="Genomic_DNA"/>
</dbReference>
<evidence type="ECO:0000313" key="2">
    <source>
        <dbReference type="Proteomes" id="UP001229421"/>
    </source>
</evidence>
<reference evidence="1" key="1">
    <citation type="journal article" date="2023" name="bioRxiv">
        <title>Improved chromosome-level genome assembly for marigold (Tagetes erecta).</title>
        <authorList>
            <person name="Jiang F."/>
            <person name="Yuan L."/>
            <person name="Wang S."/>
            <person name="Wang H."/>
            <person name="Xu D."/>
            <person name="Wang A."/>
            <person name="Fan W."/>
        </authorList>
    </citation>
    <scope>NUCLEOTIDE SEQUENCE</scope>
    <source>
        <strain evidence="1">WSJ</strain>
        <tissue evidence="1">Leaf</tissue>
    </source>
</reference>
<organism evidence="1 2">
    <name type="scientific">Tagetes erecta</name>
    <name type="common">African marigold</name>
    <dbReference type="NCBI Taxonomy" id="13708"/>
    <lineage>
        <taxon>Eukaryota</taxon>
        <taxon>Viridiplantae</taxon>
        <taxon>Streptophyta</taxon>
        <taxon>Embryophyta</taxon>
        <taxon>Tracheophyta</taxon>
        <taxon>Spermatophyta</taxon>
        <taxon>Magnoliopsida</taxon>
        <taxon>eudicotyledons</taxon>
        <taxon>Gunneridae</taxon>
        <taxon>Pentapetalae</taxon>
        <taxon>asterids</taxon>
        <taxon>campanulids</taxon>
        <taxon>Asterales</taxon>
        <taxon>Asteraceae</taxon>
        <taxon>Asteroideae</taxon>
        <taxon>Heliantheae alliance</taxon>
        <taxon>Tageteae</taxon>
        <taxon>Tagetes</taxon>
    </lineage>
</organism>
<dbReference type="Proteomes" id="UP001229421">
    <property type="component" value="Unassembled WGS sequence"/>
</dbReference>
<gene>
    <name evidence="1" type="ORF">QVD17_08978</name>
</gene>
<protein>
    <submittedName>
        <fullName evidence="1">Uncharacterized protein</fullName>
    </submittedName>
</protein>
<evidence type="ECO:0000313" key="1">
    <source>
        <dbReference type="EMBL" id="KAK1432088.1"/>
    </source>
</evidence>
<comment type="caution">
    <text evidence="1">The sequence shown here is derived from an EMBL/GenBank/DDBJ whole genome shotgun (WGS) entry which is preliminary data.</text>
</comment>
<proteinExistence type="predicted"/>
<name>A0AAD8L024_TARER</name>
<sequence>MSENRLFGLSSLNHRDLTSIPLLNPSEDQHAEATAQTIITMCRLREGRNKLWPFGYQVIRLVDEPSNAREIYEKQILPVGAKKMRALAWKYDKVWDLLLVKKASGLVLYFHQFKASYPLKLMTFKIVIKREEDKSRDLGVGGCLLPSPHQPQSRCTHTYRQYNQPLSLSLS</sequence>
<accession>A0AAD8L024</accession>
<dbReference type="AlphaFoldDB" id="A0AAD8L024"/>